<evidence type="ECO:0000313" key="1">
    <source>
        <dbReference type="EMBL" id="KAA8900545.1"/>
    </source>
</evidence>
<reference evidence="1 2" key="1">
    <citation type="submission" date="2019-07" db="EMBL/GenBank/DDBJ databases">
        <title>Genome assembly of two rare yeast pathogens: Diutina rugosa and Trichomonascus ciferrii.</title>
        <authorList>
            <person name="Mixao V."/>
            <person name="Saus E."/>
            <person name="Hansen A."/>
            <person name="Lass-Flor C."/>
            <person name="Gabaldon T."/>
        </authorList>
    </citation>
    <scope>NUCLEOTIDE SEQUENCE [LARGE SCALE GENOMIC DNA]</scope>
    <source>
        <strain evidence="1 2">CBS 613</strain>
    </source>
</reference>
<dbReference type="EMBL" id="SWFT01000109">
    <property type="protein sequence ID" value="KAA8900545.1"/>
    <property type="molecule type" value="Genomic_DNA"/>
</dbReference>
<keyword evidence="2" id="KW-1185">Reference proteome</keyword>
<dbReference type="AlphaFoldDB" id="A0A642UK48"/>
<evidence type="ECO:0000313" key="2">
    <source>
        <dbReference type="Proteomes" id="UP000449547"/>
    </source>
</evidence>
<sequence>MARASKERLASKKAGKADVISFRVRKMKCLEKEANIILPECSHLNPNDDSIENLCQNFDVKGGFINKFNELCMRNTGPHEPKIDMNYIVKAFVGVIGKKVGITDSSPIYLKMHKCSTLEKIEDILWNEWLDPCEIMAKAFSLHNRRGIHVNAYVNNTARIPLIFSAIASSAKTLENALTICHEIFEVLKENDRSWYKSIFIDKPIVLTQTVEWTIVCPTSYDYQGTTLDQKRYKKINEFLDFSEGASDNLWNVGKLEATATYLQCSEHYDKSFKYRVHLRNVISSFSLYQNPLEESVAYTIARVVETTSGAWFRSDWILSKAAKKLFECRTWRAFEEWCAENMVQPRAIMGKIFVVSNQPNQDESSILNDHNYVPFLAYQCGLLRKLSRECSWEEVSIRGTAIIEKLMRSQEYWWEPRLPTGSPLSAIQLSQRIEAFRALPTLASGYPHQ</sequence>
<dbReference type="RefSeq" id="XP_034011464.1">
    <property type="nucleotide sequence ID" value="XM_034156543.1"/>
</dbReference>
<protein>
    <submittedName>
        <fullName evidence="1">Uncharacterized protein</fullName>
    </submittedName>
</protein>
<comment type="caution">
    <text evidence="1">The sequence shown here is derived from an EMBL/GenBank/DDBJ whole genome shotgun (WGS) entry which is preliminary data.</text>
</comment>
<name>A0A642UK48_DIURU</name>
<accession>A0A642UK48</accession>
<dbReference type="Proteomes" id="UP000449547">
    <property type="component" value="Unassembled WGS sequence"/>
</dbReference>
<dbReference type="GeneID" id="54782398"/>
<proteinExistence type="predicted"/>
<dbReference type="VEuPathDB" id="FungiDB:DIURU_003747"/>
<gene>
    <name evidence="1" type="ORF">DIURU_003747</name>
</gene>
<organism evidence="1 2">
    <name type="scientific">Diutina rugosa</name>
    <name type="common">Yeast</name>
    <name type="synonym">Candida rugosa</name>
    <dbReference type="NCBI Taxonomy" id="5481"/>
    <lineage>
        <taxon>Eukaryota</taxon>
        <taxon>Fungi</taxon>
        <taxon>Dikarya</taxon>
        <taxon>Ascomycota</taxon>
        <taxon>Saccharomycotina</taxon>
        <taxon>Pichiomycetes</taxon>
        <taxon>Debaryomycetaceae</taxon>
        <taxon>Diutina</taxon>
    </lineage>
</organism>